<evidence type="ECO:0000256" key="1">
    <source>
        <dbReference type="ARBA" id="ARBA00022723"/>
    </source>
</evidence>
<keyword evidence="1" id="KW-0479">Metal-binding</keyword>
<organism evidence="5 6">
    <name type="scientific">Candidatus Faeciplasma gallinarum</name>
    <dbReference type="NCBI Taxonomy" id="2840799"/>
    <lineage>
        <taxon>Bacteria</taxon>
        <taxon>Bacillati</taxon>
        <taxon>Bacillota</taxon>
        <taxon>Clostridia</taxon>
        <taxon>Eubacteriales</taxon>
        <taxon>Oscillospiraceae</taxon>
        <taxon>Oscillospiraceae incertae sedis</taxon>
        <taxon>Candidatus Faeciplasma</taxon>
    </lineage>
</organism>
<evidence type="ECO:0000313" key="6">
    <source>
        <dbReference type="Proteomes" id="UP000823982"/>
    </source>
</evidence>
<feature type="domain" description="4Fe-4S ferredoxin-type" evidence="4">
    <location>
        <begin position="33"/>
        <end position="62"/>
    </location>
</feature>
<accession>A0A9D1EM00</accession>
<evidence type="ECO:0000256" key="3">
    <source>
        <dbReference type="ARBA" id="ARBA00023014"/>
    </source>
</evidence>
<dbReference type="Proteomes" id="UP000823982">
    <property type="component" value="Unassembled WGS sequence"/>
</dbReference>
<dbReference type="InterPro" id="IPR017896">
    <property type="entry name" value="4Fe4S_Fe-S-bd"/>
</dbReference>
<keyword evidence="2" id="KW-0408">Iron</keyword>
<protein>
    <submittedName>
        <fullName evidence="5">4Fe-4S binding protein</fullName>
    </submittedName>
</protein>
<dbReference type="AlphaFoldDB" id="A0A9D1EM00"/>
<evidence type="ECO:0000256" key="2">
    <source>
        <dbReference type="ARBA" id="ARBA00023004"/>
    </source>
</evidence>
<dbReference type="SUPFAM" id="SSF54862">
    <property type="entry name" value="4Fe-4S ferredoxins"/>
    <property type="match status" value="1"/>
</dbReference>
<dbReference type="PROSITE" id="PS00198">
    <property type="entry name" value="4FE4S_FER_1"/>
    <property type="match status" value="1"/>
</dbReference>
<sequence length="168" mass="18184">MPKSLYFAVRNLRLCTKDCLCLYVCPTGASDTENSIIDVDKCIGCGECAKACPSGAISIVPASYPAQQKKSDEVLAKSRMETKNKAAEEIIASALSDAAGDKDERNLMAALAKAARLVNEDLQRESGYMLPQSSNTRKLLEALCKNPPKDDFPVETAKRLLELLPDNG</sequence>
<dbReference type="GO" id="GO:0046872">
    <property type="term" value="F:metal ion binding"/>
    <property type="evidence" value="ECO:0007669"/>
    <property type="project" value="UniProtKB-KW"/>
</dbReference>
<reference evidence="5" key="1">
    <citation type="submission" date="2020-10" db="EMBL/GenBank/DDBJ databases">
        <authorList>
            <person name="Gilroy R."/>
        </authorList>
    </citation>
    <scope>NUCLEOTIDE SEQUENCE</scope>
    <source>
        <strain evidence="5">CHK157-1446</strain>
    </source>
</reference>
<keyword evidence="3" id="KW-0411">Iron-sulfur</keyword>
<dbReference type="Pfam" id="PF00037">
    <property type="entry name" value="Fer4"/>
    <property type="match status" value="1"/>
</dbReference>
<dbReference type="PROSITE" id="PS51379">
    <property type="entry name" value="4FE4S_FER_2"/>
    <property type="match status" value="1"/>
</dbReference>
<reference evidence="5" key="2">
    <citation type="journal article" date="2021" name="PeerJ">
        <title>Extensive microbial diversity within the chicken gut microbiome revealed by metagenomics and culture.</title>
        <authorList>
            <person name="Gilroy R."/>
            <person name="Ravi A."/>
            <person name="Getino M."/>
            <person name="Pursley I."/>
            <person name="Horton D.L."/>
            <person name="Alikhan N.F."/>
            <person name="Baker D."/>
            <person name="Gharbi K."/>
            <person name="Hall N."/>
            <person name="Watson M."/>
            <person name="Adriaenssens E.M."/>
            <person name="Foster-Nyarko E."/>
            <person name="Jarju S."/>
            <person name="Secka A."/>
            <person name="Antonio M."/>
            <person name="Oren A."/>
            <person name="Chaudhuri R.R."/>
            <person name="La Ragione R."/>
            <person name="Hildebrand F."/>
            <person name="Pallen M.J."/>
        </authorList>
    </citation>
    <scope>NUCLEOTIDE SEQUENCE</scope>
    <source>
        <strain evidence="5">CHK157-1446</strain>
    </source>
</reference>
<proteinExistence type="predicted"/>
<evidence type="ECO:0000313" key="5">
    <source>
        <dbReference type="EMBL" id="HIS23888.1"/>
    </source>
</evidence>
<evidence type="ECO:0000259" key="4">
    <source>
        <dbReference type="PROSITE" id="PS51379"/>
    </source>
</evidence>
<dbReference type="GO" id="GO:0051536">
    <property type="term" value="F:iron-sulfur cluster binding"/>
    <property type="evidence" value="ECO:0007669"/>
    <property type="project" value="UniProtKB-KW"/>
</dbReference>
<name>A0A9D1EM00_9FIRM</name>
<gene>
    <name evidence="5" type="ORF">IAD01_00560</name>
</gene>
<dbReference type="EMBL" id="DVIR01000006">
    <property type="protein sequence ID" value="HIS23888.1"/>
    <property type="molecule type" value="Genomic_DNA"/>
</dbReference>
<comment type="caution">
    <text evidence="5">The sequence shown here is derived from an EMBL/GenBank/DDBJ whole genome shotgun (WGS) entry which is preliminary data.</text>
</comment>
<dbReference type="InterPro" id="IPR017900">
    <property type="entry name" value="4Fe4S_Fe_S_CS"/>
</dbReference>
<dbReference type="Gene3D" id="3.30.70.20">
    <property type="match status" value="1"/>
</dbReference>